<evidence type="ECO:0000313" key="1">
    <source>
        <dbReference type="EMBL" id="JAH40056.1"/>
    </source>
</evidence>
<organism evidence="1">
    <name type="scientific">Anguilla anguilla</name>
    <name type="common">European freshwater eel</name>
    <name type="synonym">Muraena anguilla</name>
    <dbReference type="NCBI Taxonomy" id="7936"/>
    <lineage>
        <taxon>Eukaryota</taxon>
        <taxon>Metazoa</taxon>
        <taxon>Chordata</taxon>
        <taxon>Craniata</taxon>
        <taxon>Vertebrata</taxon>
        <taxon>Euteleostomi</taxon>
        <taxon>Actinopterygii</taxon>
        <taxon>Neopterygii</taxon>
        <taxon>Teleostei</taxon>
        <taxon>Anguilliformes</taxon>
        <taxon>Anguillidae</taxon>
        <taxon>Anguilla</taxon>
    </lineage>
</organism>
<proteinExistence type="predicted"/>
<reference evidence="1" key="2">
    <citation type="journal article" date="2015" name="Fish Shellfish Immunol.">
        <title>Early steps in the European eel (Anguilla anguilla)-Vibrio vulnificus interaction in the gills: Role of the RtxA13 toxin.</title>
        <authorList>
            <person name="Callol A."/>
            <person name="Pajuelo D."/>
            <person name="Ebbesson L."/>
            <person name="Teles M."/>
            <person name="MacKenzie S."/>
            <person name="Amaro C."/>
        </authorList>
    </citation>
    <scope>NUCLEOTIDE SEQUENCE</scope>
</reference>
<sequence length="39" mass="4356">MNLSGKVVPKNNSLIWTLLPVYTNNSFVYCSEVVILVSL</sequence>
<reference evidence="1" key="1">
    <citation type="submission" date="2014-11" db="EMBL/GenBank/DDBJ databases">
        <authorList>
            <person name="Amaro Gonzalez C."/>
        </authorList>
    </citation>
    <scope>NUCLEOTIDE SEQUENCE</scope>
</reference>
<dbReference type="AlphaFoldDB" id="A0A0E9SFI8"/>
<accession>A0A0E9SFI8</accession>
<protein>
    <submittedName>
        <fullName evidence="1">Uncharacterized protein</fullName>
    </submittedName>
</protein>
<name>A0A0E9SFI8_ANGAN</name>
<dbReference type="EMBL" id="GBXM01068521">
    <property type="protein sequence ID" value="JAH40056.1"/>
    <property type="molecule type" value="Transcribed_RNA"/>
</dbReference>